<proteinExistence type="predicted"/>
<dbReference type="EMBL" id="QLNQ01000025">
    <property type="protein sequence ID" value="RCK62451.1"/>
    <property type="molecule type" value="Genomic_DNA"/>
</dbReference>
<dbReference type="Proteomes" id="UP000253472">
    <property type="component" value="Unassembled WGS sequence"/>
</dbReference>
<comment type="caution">
    <text evidence="1">The sequence shown here is derived from an EMBL/GenBank/DDBJ whole genome shotgun (WGS) entry which is preliminary data.</text>
</comment>
<accession>A0A367YBQ8</accession>
<evidence type="ECO:0000313" key="2">
    <source>
        <dbReference type="Proteomes" id="UP000253472"/>
    </source>
</evidence>
<gene>
    <name evidence="1" type="ORF">Cantr_09262</name>
</gene>
<name>A0A367YBQ8_9ASCO</name>
<protein>
    <submittedName>
        <fullName evidence="1">Uncharacterized protein</fullName>
    </submittedName>
</protein>
<dbReference type="AlphaFoldDB" id="A0A367YBQ8"/>
<organism evidence="1 2">
    <name type="scientific">Candida viswanathii</name>
    <dbReference type="NCBI Taxonomy" id="5486"/>
    <lineage>
        <taxon>Eukaryota</taxon>
        <taxon>Fungi</taxon>
        <taxon>Dikarya</taxon>
        <taxon>Ascomycota</taxon>
        <taxon>Saccharomycotina</taxon>
        <taxon>Pichiomycetes</taxon>
        <taxon>Debaryomycetaceae</taxon>
        <taxon>Candida/Lodderomyces clade</taxon>
        <taxon>Candida</taxon>
    </lineage>
</organism>
<evidence type="ECO:0000313" key="1">
    <source>
        <dbReference type="EMBL" id="RCK62451.1"/>
    </source>
</evidence>
<keyword evidence="2" id="KW-1185">Reference proteome</keyword>
<reference evidence="1 2" key="1">
    <citation type="submission" date="2018-06" db="EMBL/GenBank/DDBJ databases">
        <title>Whole genome sequencing of Candida tropicalis (genome annotated by CSBL at Korea University).</title>
        <authorList>
            <person name="Ahn J."/>
        </authorList>
    </citation>
    <scope>NUCLEOTIDE SEQUENCE [LARGE SCALE GENOMIC DNA]</scope>
    <source>
        <strain evidence="1 2">ATCC 20962</strain>
    </source>
</reference>
<sequence>MNVKHGIHTTNIINYIAIISNTTFTLSNSKVTICLALLTFSVPMYHAIELRAWEQVSTNYTDNNINNN</sequence>